<dbReference type="Gene3D" id="3.40.50.300">
    <property type="entry name" value="P-loop containing nucleotide triphosphate hydrolases"/>
    <property type="match status" value="1"/>
</dbReference>
<dbReference type="eggNOG" id="COG3640">
    <property type="taxonomic scope" value="Bacteria"/>
</dbReference>
<dbReference type="GO" id="GO:0016887">
    <property type="term" value="F:ATP hydrolysis activity"/>
    <property type="evidence" value="ECO:0007669"/>
    <property type="project" value="TreeGrafter"/>
</dbReference>
<protein>
    <recommendedName>
        <fullName evidence="1">AAA domain-containing protein</fullName>
    </recommendedName>
</protein>
<name>E0RV86_BUTPB</name>
<feature type="domain" description="AAA" evidence="1">
    <location>
        <begin position="49"/>
        <end position="223"/>
    </location>
</feature>
<gene>
    <name evidence="2" type="ordered locus">bpr_I1769</name>
</gene>
<sequence length="299" mass="33048">MNEKTFGKLHYIFLIFFTICICEKNNNCSKMYIGIFGRGIVFYMGVNTKIIALTGKGGVGKTSLSACIVRVLTDIYPDSKILAIDADPAVGLSVALGVKPKLTLDEIRKKVAEDVTGKLRDTQDILAEAKFQLYETMVEKEGFAFLAIGRPEAAGCYCAINTYLRKVIEILVDDFDYVVIDGEAGIEQINRRVLEKVTHLVCVSDQSRKGLQIIETIRNVADELVMYDKIGLIVNRAPLPEKITEKEIGSVPVVAVIRPDDVMTENDIEGKSVFELPADSLILEGARTALKNMGVIDEY</sequence>
<dbReference type="GO" id="GO:0005524">
    <property type="term" value="F:ATP binding"/>
    <property type="evidence" value="ECO:0007669"/>
    <property type="project" value="TreeGrafter"/>
</dbReference>
<evidence type="ECO:0000313" key="3">
    <source>
        <dbReference type="Proteomes" id="UP000001299"/>
    </source>
</evidence>
<dbReference type="InterPro" id="IPR050625">
    <property type="entry name" value="ParA/MinD_ATPase"/>
</dbReference>
<reference evidence="2 3" key="1">
    <citation type="journal article" date="2010" name="PLoS ONE">
        <title>The glycobiome of the rumen bacterium Butyrivibrio proteoclasticus B316(T) highlights adaptation to a polysaccharide-rich environment.</title>
        <authorList>
            <person name="Kelly W.J."/>
            <person name="Leahy S.C."/>
            <person name="Altermann E."/>
            <person name="Yeoman C.J."/>
            <person name="Dunne J.C."/>
            <person name="Kong Z."/>
            <person name="Pacheco D.M."/>
            <person name="Li D."/>
            <person name="Noel S.J."/>
            <person name="Moon C.D."/>
            <person name="Cookson A.L."/>
            <person name="Attwood G.T."/>
        </authorList>
    </citation>
    <scope>NUCLEOTIDE SEQUENCE [LARGE SCALE GENOMIC DNA]</scope>
    <source>
        <strain evidence="3">ATCC 51982 / DSM 14932 / B316</strain>
    </source>
</reference>
<dbReference type="GO" id="GO:0005829">
    <property type="term" value="C:cytosol"/>
    <property type="evidence" value="ECO:0007669"/>
    <property type="project" value="TreeGrafter"/>
</dbReference>
<accession>E0RV86</accession>
<dbReference type="InterPro" id="IPR025669">
    <property type="entry name" value="AAA_dom"/>
</dbReference>
<dbReference type="GO" id="GO:0009898">
    <property type="term" value="C:cytoplasmic side of plasma membrane"/>
    <property type="evidence" value="ECO:0007669"/>
    <property type="project" value="TreeGrafter"/>
</dbReference>
<dbReference type="STRING" id="515622.bpr_I1769"/>
<dbReference type="PANTHER" id="PTHR43384">
    <property type="entry name" value="SEPTUM SITE-DETERMINING PROTEIN MIND HOMOLOG, CHLOROPLASTIC-RELATED"/>
    <property type="match status" value="1"/>
</dbReference>
<evidence type="ECO:0000313" key="2">
    <source>
        <dbReference type="EMBL" id="ADL34505.1"/>
    </source>
</evidence>
<organism evidence="2 3">
    <name type="scientific">Butyrivibrio proteoclasticus (strain ATCC 51982 / DSM 14932 / B316)</name>
    <name type="common">Clostridium proteoclasticum</name>
    <dbReference type="NCBI Taxonomy" id="515622"/>
    <lineage>
        <taxon>Bacteria</taxon>
        <taxon>Bacillati</taxon>
        <taxon>Bacillota</taxon>
        <taxon>Clostridia</taxon>
        <taxon>Lachnospirales</taxon>
        <taxon>Lachnospiraceae</taxon>
        <taxon>Butyrivibrio</taxon>
    </lineage>
</organism>
<evidence type="ECO:0000259" key="1">
    <source>
        <dbReference type="Pfam" id="PF13614"/>
    </source>
</evidence>
<dbReference type="Pfam" id="PF13614">
    <property type="entry name" value="AAA_31"/>
    <property type="match status" value="1"/>
</dbReference>
<dbReference type="Proteomes" id="UP000001299">
    <property type="component" value="Chromosome 1"/>
</dbReference>
<dbReference type="GO" id="GO:0051782">
    <property type="term" value="P:negative regulation of cell division"/>
    <property type="evidence" value="ECO:0007669"/>
    <property type="project" value="TreeGrafter"/>
</dbReference>
<dbReference type="SUPFAM" id="SSF52540">
    <property type="entry name" value="P-loop containing nucleoside triphosphate hydrolases"/>
    <property type="match status" value="1"/>
</dbReference>
<proteinExistence type="predicted"/>
<dbReference type="InterPro" id="IPR027417">
    <property type="entry name" value="P-loop_NTPase"/>
</dbReference>
<dbReference type="HOGENOM" id="CLU_082962_0_0_9"/>
<dbReference type="PANTHER" id="PTHR43384:SF7">
    <property type="entry name" value="CARBON-MONOXIDE DEHYDROGENASE ACCESSORY PROTEIN"/>
    <property type="match status" value="1"/>
</dbReference>
<dbReference type="AlphaFoldDB" id="E0RV86"/>
<keyword evidence="3" id="KW-1185">Reference proteome</keyword>
<dbReference type="KEGG" id="bpb:bpr_I1769"/>
<dbReference type="EMBL" id="CP001810">
    <property type="protein sequence ID" value="ADL34505.1"/>
    <property type="molecule type" value="Genomic_DNA"/>
</dbReference>